<evidence type="ECO:0000256" key="1">
    <source>
        <dbReference type="ARBA" id="ARBA00001947"/>
    </source>
</evidence>
<keyword evidence="4" id="KW-0479">Metal-binding</keyword>
<dbReference type="InterPro" id="IPR010964">
    <property type="entry name" value="M20A_pepV-rel"/>
</dbReference>
<comment type="cofactor">
    <cofactor evidence="1">
        <name>Zn(2+)</name>
        <dbReference type="ChEBI" id="CHEBI:29105"/>
    </cofactor>
</comment>
<keyword evidence="3" id="KW-0645">Protease</keyword>
<evidence type="ECO:0000256" key="4">
    <source>
        <dbReference type="ARBA" id="ARBA00022723"/>
    </source>
</evidence>
<evidence type="ECO:0000256" key="3">
    <source>
        <dbReference type="ARBA" id="ARBA00022670"/>
    </source>
</evidence>
<dbReference type="InterPro" id="IPR001261">
    <property type="entry name" value="ArgE/DapE_CS"/>
</dbReference>
<protein>
    <submittedName>
        <fullName evidence="9">Dipeptidase PepV</fullName>
    </submittedName>
</protein>
<dbReference type="Gene3D" id="3.30.70.360">
    <property type="match status" value="2"/>
</dbReference>
<keyword evidence="7" id="KW-0224">Dipeptidase</keyword>
<gene>
    <name evidence="9" type="primary">pepV</name>
    <name evidence="9" type="ORF">GCM10008986_26700</name>
</gene>
<dbReference type="InterPro" id="IPR036264">
    <property type="entry name" value="Bact_exopeptidase_dim_dom"/>
</dbReference>
<dbReference type="InterPro" id="IPR050072">
    <property type="entry name" value="Peptidase_M20A"/>
</dbReference>
<evidence type="ECO:0000313" key="10">
    <source>
        <dbReference type="Proteomes" id="UP001500880"/>
    </source>
</evidence>
<comment type="similarity">
    <text evidence="2">Belongs to the peptidase M20A family.</text>
</comment>
<evidence type="ECO:0000256" key="7">
    <source>
        <dbReference type="ARBA" id="ARBA00022997"/>
    </source>
</evidence>
<dbReference type="Gene3D" id="3.40.630.10">
    <property type="entry name" value="Zn peptidases"/>
    <property type="match status" value="1"/>
</dbReference>
<dbReference type="RefSeq" id="WP_343842005.1">
    <property type="nucleotide sequence ID" value="NZ_BAAADO010000005.1"/>
</dbReference>
<dbReference type="SUPFAM" id="SSF53187">
    <property type="entry name" value="Zn-dependent exopeptidases"/>
    <property type="match status" value="1"/>
</dbReference>
<dbReference type="PANTHER" id="PTHR43808">
    <property type="entry name" value="ACETYLORNITHINE DEACETYLASE"/>
    <property type="match status" value="1"/>
</dbReference>
<dbReference type="NCBIfam" id="TIGR01887">
    <property type="entry name" value="dipeptidaselike"/>
    <property type="match status" value="1"/>
</dbReference>
<evidence type="ECO:0000256" key="5">
    <source>
        <dbReference type="ARBA" id="ARBA00022801"/>
    </source>
</evidence>
<name>A0ABP3LDS6_9BACI</name>
<dbReference type="Pfam" id="PF01546">
    <property type="entry name" value="Peptidase_M20"/>
    <property type="match status" value="1"/>
</dbReference>
<evidence type="ECO:0000256" key="6">
    <source>
        <dbReference type="ARBA" id="ARBA00022833"/>
    </source>
</evidence>
<dbReference type="PROSITE" id="PS00759">
    <property type="entry name" value="ARGE_DAPE_CPG2_2"/>
    <property type="match status" value="1"/>
</dbReference>
<dbReference type="SUPFAM" id="SSF55031">
    <property type="entry name" value="Bacterial exopeptidase dimerisation domain"/>
    <property type="match status" value="1"/>
</dbReference>
<dbReference type="InterPro" id="IPR002933">
    <property type="entry name" value="Peptidase_M20"/>
</dbReference>
<comment type="caution">
    <text evidence="9">The sequence shown here is derived from an EMBL/GenBank/DDBJ whole genome shotgun (WGS) entry which is preliminary data.</text>
</comment>
<accession>A0ABP3LDS6</accession>
<sequence>MTKWYEEVHKRKAQLLEDLKGLLRIESVKDLETKTDDQPMGTNVGEALHYVLDLSDEAGLITKNLDGYAGHGQLGDVDADTIGILCHVDVVPATGDWTSPPFEPEIRDGRLYARGAIDDKGPTMAAFYGLKIVKELGLPLRKNVRIIFGTDEESGMSCMKYYKEHEDMPKIGFAPDADFPIIHAEKGQMNVRVSVADNRDSGSDQSDIQLVSFKAGDRANMVPGKATAVLKGSYGQIKKDFFTFSRKQGLAYEYSEEGDQLKLILYGISAHGMAPQTGVNAGTTLAAFLTSMNMQADARTFLNFVADLHKDFEGEGLRIAFKDKITGPLTVNPGLISFDSNQNFVHLNIRCPVTAEYESIQQDLNMALYQKGMVMQDYRESSPHHVPEDNPMIKALQKAYQEETGGNPVLLTTGGGTYARFMEEGVAYGASFPGKEMTAHQTDEYIEIEDLLKATAIYARAIYELAK</sequence>
<keyword evidence="5" id="KW-0378">Hydrolase</keyword>
<dbReference type="PANTHER" id="PTHR43808:SF31">
    <property type="entry name" value="N-ACETYL-L-CITRULLINE DEACETYLASE"/>
    <property type="match status" value="1"/>
</dbReference>
<dbReference type="NCBIfam" id="NF005591">
    <property type="entry name" value="PRK07318.1"/>
    <property type="match status" value="1"/>
</dbReference>
<evidence type="ECO:0000256" key="8">
    <source>
        <dbReference type="ARBA" id="ARBA00023049"/>
    </source>
</evidence>
<evidence type="ECO:0000256" key="2">
    <source>
        <dbReference type="ARBA" id="ARBA00006247"/>
    </source>
</evidence>
<organism evidence="9 10">
    <name type="scientific">Salinibacillus aidingensis</name>
    <dbReference type="NCBI Taxonomy" id="237684"/>
    <lineage>
        <taxon>Bacteria</taxon>
        <taxon>Bacillati</taxon>
        <taxon>Bacillota</taxon>
        <taxon>Bacilli</taxon>
        <taxon>Bacillales</taxon>
        <taxon>Bacillaceae</taxon>
        <taxon>Salinibacillus</taxon>
    </lineage>
</organism>
<proteinExistence type="inferred from homology"/>
<evidence type="ECO:0000313" key="9">
    <source>
        <dbReference type="EMBL" id="GAA0498287.1"/>
    </source>
</evidence>
<reference evidence="10" key="1">
    <citation type="journal article" date="2019" name="Int. J. Syst. Evol. Microbiol.">
        <title>The Global Catalogue of Microorganisms (GCM) 10K type strain sequencing project: providing services to taxonomists for standard genome sequencing and annotation.</title>
        <authorList>
            <consortium name="The Broad Institute Genomics Platform"/>
            <consortium name="The Broad Institute Genome Sequencing Center for Infectious Disease"/>
            <person name="Wu L."/>
            <person name="Ma J."/>
        </authorList>
    </citation>
    <scope>NUCLEOTIDE SEQUENCE [LARGE SCALE GENOMIC DNA]</scope>
    <source>
        <strain evidence="10">JCM 12389</strain>
    </source>
</reference>
<keyword evidence="10" id="KW-1185">Reference proteome</keyword>
<dbReference type="CDD" id="cd03888">
    <property type="entry name" value="M20_PepV"/>
    <property type="match status" value="1"/>
</dbReference>
<dbReference type="EMBL" id="BAAADO010000005">
    <property type="protein sequence ID" value="GAA0498287.1"/>
    <property type="molecule type" value="Genomic_DNA"/>
</dbReference>
<keyword evidence="6" id="KW-0862">Zinc</keyword>
<dbReference type="Proteomes" id="UP001500880">
    <property type="component" value="Unassembled WGS sequence"/>
</dbReference>
<keyword evidence="8" id="KW-0482">Metalloprotease</keyword>